<comment type="cofactor">
    <cofactor evidence="12">
        <name>Mg(2+)</name>
        <dbReference type="ChEBI" id="CHEBI:18420"/>
    </cofactor>
    <cofactor evidence="12">
        <name>Mn(2+)</name>
        <dbReference type="ChEBI" id="CHEBI:29035"/>
    </cofactor>
    <text evidence="12">Magnesium. Can also use manganese.</text>
</comment>
<feature type="binding site" evidence="12">
    <location>
        <position position="324"/>
    </location>
    <ligand>
        <name>Mg(2+)</name>
        <dbReference type="ChEBI" id="CHEBI:18420"/>
    </ligand>
</feature>
<dbReference type="PANTHER" id="PTHR30040:SF2">
    <property type="entry name" value="FAD:PROTEIN FMN TRANSFERASE"/>
    <property type="match status" value="1"/>
</dbReference>
<accession>A0AAW6QRH3</accession>
<dbReference type="PIRSF" id="PIRSF006268">
    <property type="entry name" value="ApbE"/>
    <property type="match status" value="1"/>
</dbReference>
<evidence type="ECO:0000256" key="5">
    <source>
        <dbReference type="ARBA" id="ARBA00022679"/>
    </source>
</evidence>
<evidence type="ECO:0000256" key="10">
    <source>
        <dbReference type="ARBA" id="ARBA00048540"/>
    </source>
</evidence>
<dbReference type="InterPro" id="IPR024932">
    <property type="entry name" value="ApbE"/>
</dbReference>
<evidence type="ECO:0000256" key="9">
    <source>
        <dbReference type="ARBA" id="ARBA00031306"/>
    </source>
</evidence>
<evidence type="ECO:0000256" key="2">
    <source>
        <dbReference type="ARBA" id="ARBA00011955"/>
    </source>
</evidence>
<evidence type="ECO:0000256" key="12">
    <source>
        <dbReference type="PIRSR" id="PIRSR006268-2"/>
    </source>
</evidence>
<keyword evidence="7 11" id="KW-0274">FAD</keyword>
<dbReference type="GO" id="GO:0046872">
    <property type="term" value="F:metal ion binding"/>
    <property type="evidence" value="ECO:0007669"/>
    <property type="project" value="UniProtKB-UniRule"/>
</dbReference>
<evidence type="ECO:0000256" key="8">
    <source>
        <dbReference type="ARBA" id="ARBA00022842"/>
    </source>
</evidence>
<evidence type="ECO:0000256" key="11">
    <source>
        <dbReference type="PIRNR" id="PIRNR006268"/>
    </source>
</evidence>
<reference evidence="14" key="1">
    <citation type="journal article" date="2019" name="Int J Environ Res Public Health">
        <title>Characterization of Chromosome-Mediated BlaOXA-894 in Shewanella xiamenensis Isolated from Pig Wastewater.</title>
        <authorList>
            <person name="Zou H."/>
            <person name="Zhou Z."/>
            <person name="Xia H."/>
            <person name="Zhao Q."/>
            <person name="Li X."/>
        </authorList>
    </citation>
    <scope>NUCLEOTIDE SEQUENCE</scope>
    <source>
        <strain evidence="14">2015oxa</strain>
    </source>
</reference>
<evidence type="ECO:0000256" key="6">
    <source>
        <dbReference type="ARBA" id="ARBA00022723"/>
    </source>
</evidence>
<dbReference type="Gene3D" id="3.10.520.10">
    <property type="entry name" value="ApbE-like domains"/>
    <property type="match status" value="1"/>
</dbReference>
<evidence type="ECO:0000256" key="4">
    <source>
        <dbReference type="ARBA" id="ARBA00022630"/>
    </source>
</evidence>
<gene>
    <name evidence="14" type="ORF">E2650_00775</name>
</gene>
<dbReference type="EC" id="2.7.1.180" evidence="2 11"/>
<dbReference type="Pfam" id="PF02424">
    <property type="entry name" value="ApbE"/>
    <property type="match status" value="1"/>
</dbReference>
<keyword evidence="5 11" id="KW-0808">Transferase</keyword>
<reference evidence="14" key="2">
    <citation type="submission" date="2019-04" db="EMBL/GenBank/DDBJ databases">
        <authorList>
            <person name="Zou H."/>
        </authorList>
    </citation>
    <scope>NUCLEOTIDE SEQUENCE</scope>
    <source>
        <strain evidence="14">2015oxa</strain>
    </source>
</reference>
<feature type="binding site" evidence="12">
    <location>
        <position position="196"/>
    </location>
    <ligand>
        <name>Mg(2+)</name>
        <dbReference type="ChEBI" id="CHEBI:18420"/>
    </ligand>
</feature>
<keyword evidence="6 11" id="KW-0479">Metal-binding</keyword>
<dbReference type="PANTHER" id="PTHR30040">
    <property type="entry name" value="THIAMINE BIOSYNTHESIS LIPOPROTEIN APBE"/>
    <property type="match status" value="1"/>
</dbReference>
<evidence type="ECO:0000256" key="1">
    <source>
        <dbReference type="ARBA" id="ARBA00008282"/>
    </source>
</evidence>
<name>A0AAW6QRH3_9GAMM</name>
<organism evidence="14">
    <name type="scientific">Shewanella xiamenensis</name>
    <dbReference type="NCBI Taxonomy" id="332186"/>
    <lineage>
        <taxon>Bacteria</taxon>
        <taxon>Pseudomonadati</taxon>
        <taxon>Pseudomonadota</taxon>
        <taxon>Gammaproteobacteria</taxon>
        <taxon>Alteromonadales</taxon>
        <taxon>Shewanellaceae</taxon>
        <taxon>Shewanella</taxon>
    </lineage>
</organism>
<dbReference type="SUPFAM" id="SSF143631">
    <property type="entry name" value="ApbE-like"/>
    <property type="match status" value="1"/>
</dbReference>
<comment type="catalytic activity">
    <reaction evidence="10 11">
        <text>L-threonyl-[protein] + FAD = FMN-L-threonyl-[protein] + AMP + H(+)</text>
        <dbReference type="Rhea" id="RHEA:36847"/>
        <dbReference type="Rhea" id="RHEA-COMP:11060"/>
        <dbReference type="Rhea" id="RHEA-COMP:11061"/>
        <dbReference type="ChEBI" id="CHEBI:15378"/>
        <dbReference type="ChEBI" id="CHEBI:30013"/>
        <dbReference type="ChEBI" id="CHEBI:57692"/>
        <dbReference type="ChEBI" id="CHEBI:74257"/>
        <dbReference type="ChEBI" id="CHEBI:456215"/>
        <dbReference type="EC" id="2.7.1.180"/>
    </reaction>
</comment>
<evidence type="ECO:0000256" key="13">
    <source>
        <dbReference type="SAM" id="SignalP"/>
    </source>
</evidence>
<dbReference type="AlphaFoldDB" id="A0AAW6QRH3"/>
<evidence type="ECO:0000256" key="3">
    <source>
        <dbReference type="ARBA" id="ARBA00016337"/>
    </source>
</evidence>
<protein>
    <recommendedName>
        <fullName evidence="3 11">FAD:protein FMN transferase</fullName>
        <ecNumber evidence="2 11">2.7.1.180</ecNumber>
    </recommendedName>
    <alternativeName>
        <fullName evidence="9 11">Flavin transferase</fullName>
    </alternativeName>
</protein>
<keyword evidence="13" id="KW-0732">Signal</keyword>
<feature type="signal peptide" evidence="13">
    <location>
        <begin position="1"/>
        <end position="20"/>
    </location>
</feature>
<evidence type="ECO:0000313" key="14">
    <source>
        <dbReference type="EMBL" id="MDG5898457.1"/>
    </source>
</evidence>
<feature type="chain" id="PRO_5043767598" description="FAD:protein FMN transferase" evidence="13">
    <location>
        <begin position="21"/>
        <end position="375"/>
    </location>
</feature>
<dbReference type="InterPro" id="IPR003374">
    <property type="entry name" value="ApbE-like_sf"/>
</dbReference>
<feature type="binding site" evidence="12">
    <location>
        <position position="328"/>
    </location>
    <ligand>
        <name>Mg(2+)</name>
        <dbReference type="ChEBI" id="CHEBI:18420"/>
    </ligand>
</feature>
<comment type="similarity">
    <text evidence="1 11">Belongs to the ApbE family.</text>
</comment>
<proteinExistence type="inferred from homology"/>
<keyword evidence="8 11" id="KW-0460">Magnesium</keyword>
<comment type="caution">
    <text evidence="14">The sequence shown here is derived from an EMBL/GenBank/DDBJ whole genome shotgun (WGS) entry which is preliminary data.</text>
</comment>
<dbReference type="EMBL" id="SUNE01000001">
    <property type="protein sequence ID" value="MDG5898457.1"/>
    <property type="molecule type" value="Genomic_DNA"/>
</dbReference>
<sequence length="375" mass="42466">MKYLLSFTVLIYLFFTPTMANATFSPFDCNTNATFNYEYGKGSMNTLKYFGTSITIDIYEADKNKAYSALCHALNVVQEYHYLASNFSTYSGYTNIQTINNNPEKLHHIDAKLTELLATSIEWHGITQGRFNVALAPVLEVWRSYRKRCQQGGACELPSDIELAKAAKYIDIKQIKLDVNNNTIQMKPGMKLDLGGIAKGWMVEKVYDQLKADNITAFMINAGGNIRHFGTHPDGRQFITAIENPLIRKYQLEHKDNIEINSGDIYHEIIQGEDITIVSSGNYLNYYTVNGQEYHHIIDPTTLYPKNEGISVSVIMKNKPILADVISTSLFLLPMPEAQALIKRIGDIEAVWFLDEQGTKIATPQFEQYRAKLTP</sequence>
<evidence type="ECO:0000256" key="7">
    <source>
        <dbReference type="ARBA" id="ARBA00022827"/>
    </source>
</evidence>
<dbReference type="GO" id="GO:0016740">
    <property type="term" value="F:transferase activity"/>
    <property type="evidence" value="ECO:0007669"/>
    <property type="project" value="UniProtKB-UniRule"/>
</dbReference>
<dbReference type="Proteomes" id="UP001152518">
    <property type="component" value="Unassembled WGS sequence"/>
</dbReference>
<keyword evidence="4 11" id="KW-0285">Flavoprotein</keyword>